<protein>
    <submittedName>
        <fullName evidence="1">Uncharacterized protein</fullName>
    </submittedName>
</protein>
<dbReference type="InParanoid" id="A0A330L5S4"/>
<organism evidence="1 2">
    <name type="scientific">Nitrospira lenta</name>
    <dbReference type="NCBI Taxonomy" id="1436998"/>
    <lineage>
        <taxon>Bacteria</taxon>
        <taxon>Pseudomonadati</taxon>
        <taxon>Nitrospirota</taxon>
        <taxon>Nitrospiria</taxon>
        <taxon>Nitrospirales</taxon>
        <taxon>Nitrospiraceae</taxon>
        <taxon>Nitrospira</taxon>
    </lineage>
</organism>
<sequence length="204" mass="22918">MTSAMRGANIVLNLCTTREDRPFLRRSSALIVLLVLLCSPVSALAQSGSLDQSPTAIVKRYVGLDKKGARMDAMSFETLVPYIDWTEEPLWGRVVVIQDVTVPEDYRKWEVVNKLEVVIPTTFTVLGSVYLETAAFVPDAITEEVRFRVKAVRSKWRIVEPVIPPHIGLKRMIDLVREAEVKETDTEKRGILAALGETLRKVKP</sequence>
<reference evidence="2" key="1">
    <citation type="submission" date="2018-04" db="EMBL/GenBank/DDBJ databases">
        <authorList>
            <person name="Lucker S."/>
            <person name="Sakoula D."/>
        </authorList>
    </citation>
    <scope>NUCLEOTIDE SEQUENCE [LARGE SCALE GENOMIC DNA]</scope>
</reference>
<dbReference type="OrthoDB" id="9795159at2"/>
<proteinExistence type="predicted"/>
<gene>
    <name evidence="1" type="ORF">NITLEN_20330</name>
</gene>
<dbReference type="Proteomes" id="UP000248168">
    <property type="component" value="Unassembled WGS sequence"/>
</dbReference>
<evidence type="ECO:0000313" key="2">
    <source>
        <dbReference type="Proteomes" id="UP000248168"/>
    </source>
</evidence>
<dbReference type="RefSeq" id="WP_121989038.1">
    <property type="nucleotide sequence ID" value="NZ_OUNR01000012.1"/>
</dbReference>
<accession>A0A330L5S4</accession>
<keyword evidence="2" id="KW-1185">Reference proteome</keyword>
<dbReference type="AlphaFoldDB" id="A0A330L5S4"/>
<dbReference type="EMBL" id="OUNR01000012">
    <property type="protein sequence ID" value="SPP64690.1"/>
    <property type="molecule type" value="Genomic_DNA"/>
</dbReference>
<evidence type="ECO:0000313" key="1">
    <source>
        <dbReference type="EMBL" id="SPP64690.1"/>
    </source>
</evidence>
<name>A0A330L5S4_9BACT</name>